<evidence type="ECO:0000313" key="1">
    <source>
        <dbReference type="EMBL" id="KAF7380320.1"/>
    </source>
</evidence>
<dbReference type="EMBL" id="JACSEA010000022">
    <property type="protein sequence ID" value="KAF7380320.1"/>
    <property type="molecule type" value="Genomic_DNA"/>
</dbReference>
<protein>
    <submittedName>
        <fullName evidence="1">Uncharacterized protein</fullName>
    </submittedName>
</protein>
<evidence type="ECO:0000313" key="2">
    <source>
        <dbReference type="Proteomes" id="UP000614350"/>
    </source>
</evidence>
<comment type="caution">
    <text evidence="1">The sequence shown here is derived from an EMBL/GenBank/DDBJ whole genome shotgun (WGS) entry which is preliminary data.</text>
</comment>
<dbReference type="Proteomes" id="UP000614350">
    <property type="component" value="Unassembled WGS sequence"/>
</dbReference>
<accession>A0A834J2A7</accession>
<proteinExistence type="predicted"/>
<sequence length="166" mass="18913">MSDLFRLNSCSVEATFLTEYKSCSDVSDWFYAFYAVPDHNLKILDKSGTIRSKFEWFQSGCFWVLLFAPLHGLICKFRIDPTQFGQNSGTCRQVYYFRTSSGKFIDSGQVRINSINCGQDRVNSDVWLFSANLNNFGQDGQAWQNSLKFGCYLANLLISKGPDTLD</sequence>
<organism evidence="1 2">
    <name type="scientific">Vespula vulgaris</name>
    <name type="common">Yellow jacket</name>
    <name type="synonym">Wasp</name>
    <dbReference type="NCBI Taxonomy" id="7454"/>
    <lineage>
        <taxon>Eukaryota</taxon>
        <taxon>Metazoa</taxon>
        <taxon>Ecdysozoa</taxon>
        <taxon>Arthropoda</taxon>
        <taxon>Hexapoda</taxon>
        <taxon>Insecta</taxon>
        <taxon>Pterygota</taxon>
        <taxon>Neoptera</taxon>
        <taxon>Endopterygota</taxon>
        <taxon>Hymenoptera</taxon>
        <taxon>Apocrita</taxon>
        <taxon>Aculeata</taxon>
        <taxon>Vespoidea</taxon>
        <taxon>Vespidae</taxon>
        <taxon>Vespinae</taxon>
        <taxon>Vespula</taxon>
    </lineage>
</organism>
<name>A0A834J2A7_VESVU</name>
<reference evidence="1" key="1">
    <citation type="journal article" date="2020" name="G3 (Bethesda)">
        <title>High-Quality Assemblies for Three Invasive Social Wasps from the &lt;i&gt;Vespula&lt;/i&gt; Genus.</title>
        <authorList>
            <person name="Harrop T.W.R."/>
            <person name="Guhlin J."/>
            <person name="McLaughlin G.M."/>
            <person name="Permina E."/>
            <person name="Stockwell P."/>
            <person name="Gilligan J."/>
            <person name="Le Lec M.F."/>
            <person name="Gruber M.A.M."/>
            <person name="Quinn O."/>
            <person name="Lovegrove M."/>
            <person name="Duncan E.J."/>
            <person name="Remnant E.J."/>
            <person name="Van Eeckhoven J."/>
            <person name="Graham B."/>
            <person name="Knapp R.A."/>
            <person name="Langford K.W."/>
            <person name="Kronenberg Z."/>
            <person name="Press M.O."/>
            <person name="Eacker S.M."/>
            <person name="Wilson-Rankin E.E."/>
            <person name="Purcell J."/>
            <person name="Lester P.J."/>
            <person name="Dearden P.K."/>
        </authorList>
    </citation>
    <scope>NUCLEOTIDE SEQUENCE</scope>
    <source>
        <strain evidence="1">Marl-1</strain>
    </source>
</reference>
<keyword evidence="2" id="KW-1185">Reference proteome</keyword>
<gene>
    <name evidence="1" type="ORF">HZH66_014675</name>
</gene>
<dbReference type="AlphaFoldDB" id="A0A834J2A7"/>